<name>A0A2U1CQC9_9BURK</name>
<keyword evidence="1 2" id="KW-0812">Transmembrane</keyword>
<dbReference type="Proteomes" id="UP000246145">
    <property type="component" value="Unassembled WGS sequence"/>
</dbReference>
<dbReference type="STRING" id="1231391.GCA_000308195_02653"/>
<keyword evidence="3" id="KW-1185">Reference proteome</keyword>
<dbReference type="OrthoDB" id="9760788at2"/>
<dbReference type="PANTHER" id="PTHR34219">
    <property type="entry name" value="IRON-REGULATED INNER MEMBRANE PROTEIN-RELATED"/>
    <property type="match status" value="1"/>
</dbReference>
<sequence>MSMASKAKRLMYLAHRWTGIAGCLLMLLWFVSGIVMLYVGYPKLTPWERLAALPELDPQSCCVALDDAADGAGAGTLSSSAGLVLTSIAGKPAYVAQDAGRPAVYDGARGVPHKGPASAEDAMRAAWLFAQGTSATGRHAGELVASRQTGDSGQDAPSVATPWPAAQTQAPVVYQGLVEEDTWTHSRSLDVHRPLHKVEISAPEPVTLYISSRTGQVMLDAPAAQQRWNYVGAWLHWLYAFRSTSSDPVWSWTVIVLSLLGTVSALSGVLVGIWRWRFSHRYKSGSRSPYREPWMKWHHVAGLLFGGFVCTWIFSGLMSMNPVGVFSPERKPDLRAYAGSMDAPLGPLADSRSIIAALREDGFRPVELAWHRLDGQAYVLAHDRRAHSRIVKLREGGLVVARAWTAEEVEPAARRLFPAQTMQTSLVAQHDIYYYQRHPAAMNGALVRGLPALRMGFDDPEHTWVYIDLNTGQVGMSLSRSQRIGRWLFYFLHSWDTPALLDTRTLRDAVLIALSLGGIVVSAAGVVLGWRRLRRRRRAASA</sequence>
<comment type="caution">
    <text evidence="2">The sequence shown here is derived from an EMBL/GenBank/DDBJ whole genome shotgun (WGS) entry which is preliminary data.</text>
</comment>
<accession>A0A2U1CQC9</accession>
<dbReference type="AlphaFoldDB" id="A0A2U1CQC9"/>
<feature type="transmembrane region" description="Helical" evidence="1">
    <location>
        <begin position="297"/>
        <end position="318"/>
    </location>
</feature>
<feature type="transmembrane region" description="Helical" evidence="1">
    <location>
        <begin position="249"/>
        <end position="276"/>
    </location>
</feature>
<evidence type="ECO:0000256" key="1">
    <source>
        <dbReference type="SAM" id="Phobius"/>
    </source>
</evidence>
<dbReference type="EMBL" id="QEKO01000001">
    <property type="protein sequence ID" value="PVY68093.1"/>
    <property type="molecule type" value="Genomic_DNA"/>
</dbReference>
<protein>
    <submittedName>
        <fullName evidence="2">PepSY-associated transmembrane protein</fullName>
    </submittedName>
</protein>
<organism evidence="2 3">
    <name type="scientific">Pusillimonas noertemannii</name>
    <dbReference type="NCBI Taxonomy" id="305977"/>
    <lineage>
        <taxon>Bacteria</taxon>
        <taxon>Pseudomonadati</taxon>
        <taxon>Pseudomonadota</taxon>
        <taxon>Betaproteobacteria</taxon>
        <taxon>Burkholderiales</taxon>
        <taxon>Alcaligenaceae</taxon>
        <taxon>Pusillimonas</taxon>
    </lineage>
</organism>
<reference evidence="2 3" key="1">
    <citation type="submission" date="2018-04" db="EMBL/GenBank/DDBJ databases">
        <title>Genomic Encyclopedia of Type Strains, Phase IV (KMG-IV): sequencing the most valuable type-strain genomes for metagenomic binning, comparative biology and taxonomic classification.</title>
        <authorList>
            <person name="Goeker M."/>
        </authorList>
    </citation>
    <scope>NUCLEOTIDE SEQUENCE [LARGE SCALE GENOMIC DNA]</scope>
    <source>
        <strain evidence="2 3">DSM 10065</strain>
    </source>
</reference>
<dbReference type="InterPro" id="IPR005625">
    <property type="entry name" value="PepSY-ass_TM"/>
</dbReference>
<evidence type="ECO:0000313" key="3">
    <source>
        <dbReference type="Proteomes" id="UP000246145"/>
    </source>
</evidence>
<gene>
    <name evidence="2" type="ORF">C7440_0482</name>
</gene>
<feature type="transmembrane region" description="Helical" evidence="1">
    <location>
        <begin position="509"/>
        <end position="530"/>
    </location>
</feature>
<dbReference type="Pfam" id="PF03929">
    <property type="entry name" value="PepSY_TM"/>
    <property type="match status" value="1"/>
</dbReference>
<keyword evidence="1" id="KW-1133">Transmembrane helix</keyword>
<proteinExistence type="predicted"/>
<dbReference type="RefSeq" id="WP_116517341.1">
    <property type="nucleotide sequence ID" value="NZ_JACCEX010000001.1"/>
</dbReference>
<dbReference type="PANTHER" id="PTHR34219:SF6">
    <property type="entry name" value="BLR3280 PROTEIN"/>
    <property type="match status" value="1"/>
</dbReference>
<evidence type="ECO:0000313" key="2">
    <source>
        <dbReference type="EMBL" id="PVY68093.1"/>
    </source>
</evidence>
<keyword evidence="1" id="KW-0472">Membrane</keyword>
<feature type="transmembrane region" description="Helical" evidence="1">
    <location>
        <begin position="20"/>
        <end position="41"/>
    </location>
</feature>